<proteinExistence type="predicted"/>
<accession>A0A060DAP8</accession>
<dbReference type="GO" id="GO:0005840">
    <property type="term" value="C:ribosome"/>
    <property type="evidence" value="ECO:0007669"/>
    <property type="project" value="UniProtKB-KW"/>
</dbReference>
<organism evidence="1 2">
    <name type="scientific">Lotharella oceanica</name>
    <dbReference type="NCBI Taxonomy" id="641309"/>
    <lineage>
        <taxon>Eukaryota</taxon>
        <taxon>Sar</taxon>
        <taxon>Rhizaria</taxon>
        <taxon>Cercozoa</taxon>
        <taxon>Chlorarachniophyceae</taxon>
        <taxon>Lotharella</taxon>
    </lineage>
</organism>
<sequence>MLKRSLVWNARIIKREKNVKKKEYLKIFFKKIPKKMYQIIYDICFRTKHMLPNRLVIYRIKDILNNCSMKKIKLLVFSRDISNFELIIWIPVLCKIFKIPFFITNSKNTIIKFKKNKNGSIFGILDDFDNFIKKKKKILNNIIKINYEFYFSDNLIYY</sequence>
<dbReference type="EMBL" id="CP006627">
    <property type="protein sequence ID" value="AIB09590.1"/>
    <property type="molecule type" value="Genomic_DNA"/>
</dbReference>
<name>A0A060DAP8_9EUKA</name>
<evidence type="ECO:0000313" key="1">
    <source>
        <dbReference type="EMBL" id="AIB09590.1"/>
    </source>
</evidence>
<keyword evidence="1" id="KW-0687">Ribonucleoprotein</keyword>
<gene>
    <name evidence="1" type="primary">rpl7AE-2</name>
    <name evidence="1" type="ORF">M951_chr1109</name>
</gene>
<reference evidence="1 2" key="1">
    <citation type="journal article" date="2014" name="BMC Genomics">
        <title>Nucleomorph and plastid genome sequences of the chlorarachniophyte Lotharella oceanica: convergent reductive evolution and frequent recombination in nucleomorph-bearing algae.</title>
        <authorList>
            <person name="Tanifuji G."/>
            <person name="Onodera N.T."/>
            <person name="Brown M.W."/>
            <person name="Curtis B.A."/>
            <person name="Roger A.J."/>
            <person name="Ka-Shu Wong G."/>
            <person name="Melkonian M."/>
            <person name="Archibald J.M."/>
        </authorList>
    </citation>
    <scope>NUCLEOTIDE SEQUENCE [LARGE SCALE GENOMIC DNA]</scope>
    <source>
        <strain evidence="1 2">CCMP622</strain>
    </source>
</reference>
<dbReference type="Gene3D" id="3.30.1330.30">
    <property type="match status" value="1"/>
</dbReference>
<evidence type="ECO:0000313" key="2">
    <source>
        <dbReference type="Proteomes" id="UP000243670"/>
    </source>
</evidence>
<keyword evidence="1" id="KW-0689">Ribosomal protein</keyword>
<protein>
    <submittedName>
        <fullName evidence="1">60S ribosomal protein L7AE</fullName>
    </submittedName>
</protein>
<dbReference type="InterPro" id="IPR029064">
    <property type="entry name" value="Ribosomal_eL30-like_sf"/>
</dbReference>
<dbReference type="Proteomes" id="UP000243670">
    <property type="component" value="Nucleomorph 1"/>
</dbReference>
<geneLocation type="nucleomorph" evidence="1"/>
<dbReference type="SUPFAM" id="SSF55315">
    <property type="entry name" value="L30e-like"/>
    <property type="match status" value="1"/>
</dbReference>
<keyword evidence="1" id="KW-0542">Nucleomorph</keyword>
<dbReference type="AlphaFoldDB" id="A0A060DAP8"/>